<dbReference type="InterPro" id="IPR011856">
    <property type="entry name" value="tRNA_endonuc-like_dom_sf"/>
</dbReference>
<evidence type="ECO:0000313" key="3">
    <source>
        <dbReference type="EMBL" id="MDA0141238.1"/>
    </source>
</evidence>
<sequence>MTDVRHTAGQQGEDLAAQHFERLGFEVLARNHRTRFGELDLVAYDGSTLVFVEVKTRRSDDREPWENLHFVKRSKVRRMAIAWLTEAPGRPFGAALRFDGVAVLLDSRGELIRLDHLEAAF</sequence>
<dbReference type="Proteomes" id="UP001147700">
    <property type="component" value="Unassembled WGS sequence"/>
</dbReference>
<organism evidence="3 4">
    <name type="scientific">Solirubrobacter deserti</name>
    <dbReference type="NCBI Taxonomy" id="2282478"/>
    <lineage>
        <taxon>Bacteria</taxon>
        <taxon>Bacillati</taxon>
        <taxon>Actinomycetota</taxon>
        <taxon>Thermoleophilia</taxon>
        <taxon>Solirubrobacterales</taxon>
        <taxon>Solirubrobacteraceae</taxon>
        <taxon>Solirubrobacter</taxon>
    </lineage>
</organism>
<evidence type="ECO:0000313" key="4">
    <source>
        <dbReference type="Proteomes" id="UP001147700"/>
    </source>
</evidence>
<dbReference type="Gene3D" id="3.40.1350.10">
    <property type="match status" value="1"/>
</dbReference>
<proteinExistence type="inferred from homology"/>
<dbReference type="HAMAP" id="MF_00048">
    <property type="entry name" value="UPF0102"/>
    <property type="match status" value="1"/>
</dbReference>
<name>A0ABT4RS74_9ACTN</name>
<evidence type="ECO:0000256" key="2">
    <source>
        <dbReference type="HAMAP-Rule" id="MF_00048"/>
    </source>
</evidence>
<dbReference type="EMBL" id="JAPCID010000052">
    <property type="protein sequence ID" value="MDA0141238.1"/>
    <property type="molecule type" value="Genomic_DNA"/>
</dbReference>
<dbReference type="PANTHER" id="PTHR34039">
    <property type="entry name" value="UPF0102 PROTEIN YRAN"/>
    <property type="match status" value="1"/>
</dbReference>
<keyword evidence="4" id="KW-1185">Reference proteome</keyword>
<dbReference type="InterPro" id="IPR011335">
    <property type="entry name" value="Restrct_endonuc-II-like"/>
</dbReference>
<dbReference type="InterPro" id="IPR003509">
    <property type="entry name" value="UPF0102_YraN-like"/>
</dbReference>
<dbReference type="SUPFAM" id="SSF52980">
    <property type="entry name" value="Restriction endonuclease-like"/>
    <property type="match status" value="1"/>
</dbReference>
<evidence type="ECO:0000256" key="1">
    <source>
        <dbReference type="ARBA" id="ARBA00006738"/>
    </source>
</evidence>
<reference evidence="3" key="1">
    <citation type="submission" date="2022-10" db="EMBL/GenBank/DDBJ databases">
        <title>The WGS of Solirubrobacter sp. CPCC 204708.</title>
        <authorList>
            <person name="Jiang Z."/>
        </authorList>
    </citation>
    <scope>NUCLEOTIDE SEQUENCE</scope>
    <source>
        <strain evidence="3">CPCC 204708</strain>
    </source>
</reference>
<protein>
    <recommendedName>
        <fullName evidence="2">UPF0102 protein OJ962_27320</fullName>
    </recommendedName>
</protein>
<dbReference type="PANTHER" id="PTHR34039:SF1">
    <property type="entry name" value="UPF0102 PROTEIN YRAN"/>
    <property type="match status" value="1"/>
</dbReference>
<dbReference type="NCBIfam" id="NF009154">
    <property type="entry name" value="PRK12497.3-3"/>
    <property type="match status" value="1"/>
</dbReference>
<dbReference type="RefSeq" id="WP_202952431.1">
    <property type="nucleotide sequence ID" value="NZ_JAPCID010000052.1"/>
</dbReference>
<accession>A0ABT4RS74</accession>
<gene>
    <name evidence="3" type="ORF">OJ962_27320</name>
</gene>
<comment type="caution">
    <text evidence="3">The sequence shown here is derived from an EMBL/GenBank/DDBJ whole genome shotgun (WGS) entry which is preliminary data.</text>
</comment>
<comment type="similarity">
    <text evidence="1 2">Belongs to the UPF0102 family.</text>
</comment>
<dbReference type="Pfam" id="PF02021">
    <property type="entry name" value="UPF0102"/>
    <property type="match status" value="1"/>
</dbReference>
<dbReference type="CDD" id="cd20736">
    <property type="entry name" value="PoNe_Nuclease"/>
    <property type="match status" value="1"/>
</dbReference>